<dbReference type="EMBL" id="BNJG01000001">
    <property type="protein sequence ID" value="GHO54953.1"/>
    <property type="molecule type" value="Genomic_DNA"/>
</dbReference>
<protein>
    <submittedName>
        <fullName evidence="1">Uncharacterized protein</fullName>
    </submittedName>
</protein>
<gene>
    <name evidence="1" type="ORF">KSB_34280</name>
</gene>
<reference evidence="1 2" key="1">
    <citation type="journal article" date="2021" name="Int. J. Syst. Evol. Microbiol.">
        <title>Reticulibacter mediterranei gen. nov., sp. nov., within the new family Reticulibacteraceae fam. nov., and Ktedonospora formicarum gen. nov., sp. nov., Ktedonobacter robiniae sp. nov., Dictyobacter formicarum sp. nov. and Dictyobacter arantiisoli sp. nov., belonging to the class Ktedonobacteria.</title>
        <authorList>
            <person name="Yabe S."/>
            <person name="Zheng Y."/>
            <person name="Wang C.M."/>
            <person name="Sakai Y."/>
            <person name="Abe K."/>
            <person name="Yokota A."/>
            <person name="Donadio S."/>
            <person name="Cavaletti L."/>
            <person name="Monciardini P."/>
        </authorList>
    </citation>
    <scope>NUCLEOTIDE SEQUENCE [LARGE SCALE GENOMIC DNA]</scope>
    <source>
        <strain evidence="1 2">SOSP1-30</strain>
    </source>
</reference>
<proteinExistence type="predicted"/>
<dbReference type="Proteomes" id="UP000654345">
    <property type="component" value="Unassembled WGS sequence"/>
</dbReference>
<evidence type="ECO:0000313" key="1">
    <source>
        <dbReference type="EMBL" id="GHO54953.1"/>
    </source>
</evidence>
<sequence>MISAAFLFCACGVERSHKPNSVPAQPLDYTGGNHLSGTLITQHLKQPTRGLTDEPPASLLDVRGSYPLCSVLLRMGFAQPADHSAAGELLPHHFALTCALTYALSTGGMFLLHFP</sequence>
<keyword evidence="2" id="KW-1185">Reference proteome</keyword>
<accession>A0ABQ3UQE7</accession>
<name>A0ABQ3UQE7_9CHLR</name>
<evidence type="ECO:0000313" key="2">
    <source>
        <dbReference type="Proteomes" id="UP000654345"/>
    </source>
</evidence>
<organism evidence="1 2">
    <name type="scientific">Ktedonobacter robiniae</name>
    <dbReference type="NCBI Taxonomy" id="2778365"/>
    <lineage>
        <taxon>Bacteria</taxon>
        <taxon>Bacillati</taxon>
        <taxon>Chloroflexota</taxon>
        <taxon>Ktedonobacteria</taxon>
        <taxon>Ktedonobacterales</taxon>
        <taxon>Ktedonobacteraceae</taxon>
        <taxon>Ktedonobacter</taxon>
    </lineage>
</organism>
<comment type="caution">
    <text evidence="1">The sequence shown here is derived from an EMBL/GenBank/DDBJ whole genome shotgun (WGS) entry which is preliminary data.</text>
</comment>